<dbReference type="PANTHER" id="PTHR31009">
    <property type="entry name" value="S-ADENOSYL-L-METHIONINE:CARBOXYL METHYLTRANSFERASE FAMILY PROTEIN"/>
    <property type="match status" value="1"/>
</dbReference>
<dbReference type="SUPFAM" id="SSF53335">
    <property type="entry name" value="S-adenosyl-L-methionine-dependent methyltransferases"/>
    <property type="match status" value="1"/>
</dbReference>
<dbReference type="GO" id="GO:0032259">
    <property type="term" value="P:methylation"/>
    <property type="evidence" value="ECO:0007669"/>
    <property type="project" value="UniProtKB-KW"/>
</dbReference>
<feature type="domain" description="Retrovirus-related Pol polyprotein from transposon TNT 1-94-like beta-barrel" evidence="8">
    <location>
        <begin position="164"/>
        <end position="205"/>
    </location>
</feature>
<name>A0AA88VQZ9_9ASTE</name>
<comment type="similarity">
    <text evidence="1">Belongs to the methyltransferase superfamily. Type-7 methyltransferase family.</text>
</comment>
<comment type="caution">
    <text evidence="9">The sequence shown here is derived from an EMBL/GenBank/DDBJ whole genome shotgun (WGS) entry which is preliminary data.</text>
</comment>
<keyword evidence="5" id="KW-0460">Magnesium</keyword>
<evidence type="ECO:0000256" key="5">
    <source>
        <dbReference type="ARBA" id="ARBA00022842"/>
    </source>
</evidence>
<dbReference type="AlphaFoldDB" id="A0AA88VQZ9"/>
<keyword evidence="3" id="KW-0808">Transferase</keyword>
<evidence type="ECO:0000259" key="7">
    <source>
        <dbReference type="Pfam" id="PF13976"/>
    </source>
</evidence>
<organism evidence="9 10">
    <name type="scientific">Escallonia herrerae</name>
    <dbReference type="NCBI Taxonomy" id="1293975"/>
    <lineage>
        <taxon>Eukaryota</taxon>
        <taxon>Viridiplantae</taxon>
        <taxon>Streptophyta</taxon>
        <taxon>Embryophyta</taxon>
        <taxon>Tracheophyta</taxon>
        <taxon>Spermatophyta</taxon>
        <taxon>Magnoliopsida</taxon>
        <taxon>eudicotyledons</taxon>
        <taxon>Gunneridae</taxon>
        <taxon>Pentapetalae</taxon>
        <taxon>asterids</taxon>
        <taxon>campanulids</taxon>
        <taxon>Escalloniales</taxon>
        <taxon>Escalloniaceae</taxon>
        <taxon>Escallonia</taxon>
    </lineage>
</organism>
<protein>
    <recommendedName>
        <fullName evidence="11">GAG-pre-integrase domain-containing protein</fullName>
    </recommendedName>
</protein>
<dbReference type="Gene3D" id="1.10.1200.270">
    <property type="entry name" value="Methyltransferase, alpha-helical capping domain"/>
    <property type="match status" value="1"/>
</dbReference>
<evidence type="ECO:0000256" key="1">
    <source>
        <dbReference type="ARBA" id="ARBA00007967"/>
    </source>
</evidence>
<feature type="compositionally biased region" description="Acidic residues" evidence="6">
    <location>
        <begin position="131"/>
        <end position="151"/>
    </location>
</feature>
<dbReference type="EMBL" id="JAVXUP010001376">
    <property type="protein sequence ID" value="KAK3012458.1"/>
    <property type="molecule type" value="Genomic_DNA"/>
</dbReference>
<evidence type="ECO:0000259" key="8">
    <source>
        <dbReference type="Pfam" id="PF22936"/>
    </source>
</evidence>
<evidence type="ECO:0000313" key="9">
    <source>
        <dbReference type="EMBL" id="KAK3012458.1"/>
    </source>
</evidence>
<feature type="region of interest" description="Disordered" evidence="6">
    <location>
        <begin position="117"/>
        <end position="151"/>
    </location>
</feature>
<feature type="domain" description="GAG-pre-integrase" evidence="7">
    <location>
        <begin position="261"/>
        <end position="295"/>
    </location>
</feature>
<dbReference type="InterPro" id="IPR054722">
    <property type="entry name" value="PolX-like_BBD"/>
</dbReference>
<dbReference type="Pfam" id="PF13976">
    <property type="entry name" value="gag_pre-integrs"/>
    <property type="match status" value="1"/>
</dbReference>
<dbReference type="Pfam" id="PF03492">
    <property type="entry name" value="Methyltransf_7"/>
    <property type="match status" value="1"/>
</dbReference>
<gene>
    <name evidence="9" type="ORF">RJ639_010381</name>
</gene>
<evidence type="ECO:0000313" key="10">
    <source>
        <dbReference type="Proteomes" id="UP001188597"/>
    </source>
</evidence>
<accession>A0AA88VQZ9</accession>
<evidence type="ECO:0000256" key="4">
    <source>
        <dbReference type="ARBA" id="ARBA00022723"/>
    </source>
</evidence>
<evidence type="ECO:0000256" key="6">
    <source>
        <dbReference type="SAM" id="MobiDB-lite"/>
    </source>
</evidence>
<dbReference type="Pfam" id="PF22936">
    <property type="entry name" value="Pol_BBD"/>
    <property type="match status" value="1"/>
</dbReference>
<dbReference type="Gene3D" id="3.40.50.150">
    <property type="entry name" value="Vaccinia Virus protein VP39"/>
    <property type="match status" value="1"/>
</dbReference>
<keyword evidence="4" id="KW-0479">Metal-binding</keyword>
<dbReference type="Proteomes" id="UP001188597">
    <property type="component" value="Unassembled WGS sequence"/>
</dbReference>
<keyword evidence="2" id="KW-0489">Methyltransferase</keyword>
<dbReference type="InterPro" id="IPR029063">
    <property type="entry name" value="SAM-dependent_MTases_sf"/>
</dbReference>
<proteinExistence type="inferred from homology"/>
<keyword evidence="10" id="KW-1185">Reference proteome</keyword>
<evidence type="ECO:0000256" key="2">
    <source>
        <dbReference type="ARBA" id="ARBA00022603"/>
    </source>
</evidence>
<dbReference type="InterPro" id="IPR005299">
    <property type="entry name" value="MeTrfase_7"/>
</dbReference>
<sequence>MKNHTKSSCTYHMNGGNGPDSYIRIPLTRREVGDAYSVQFTKDMEAFISSRAQELVPGGLIVILILGLPDGHAHTTLDMGYNLFGSCLEELANMSEKAIESAFQSKFNMNPTNDVKKFSNQERGRNNQTPFEEDLRGEEEEMEMKEEDSEKEGEEAKIILIEMFLDSGCSNHMAADKNVFLDMDNTFKSHGKLGNGALVKQKAKELLVFKLMKLLEHGCKLDFVGDGYIIYDNGKPRKVVKKIKMQSNISFPFTLKYMKSVALKVEIKDGSWLWHKRFRHLNFQELELLFQKGMV</sequence>
<evidence type="ECO:0000256" key="3">
    <source>
        <dbReference type="ARBA" id="ARBA00022679"/>
    </source>
</evidence>
<dbReference type="GO" id="GO:0046872">
    <property type="term" value="F:metal ion binding"/>
    <property type="evidence" value="ECO:0007669"/>
    <property type="project" value="UniProtKB-KW"/>
</dbReference>
<evidence type="ECO:0008006" key="11">
    <source>
        <dbReference type="Google" id="ProtNLM"/>
    </source>
</evidence>
<reference evidence="9" key="1">
    <citation type="submission" date="2022-12" db="EMBL/GenBank/DDBJ databases">
        <title>Draft genome assemblies for two species of Escallonia (Escalloniales).</title>
        <authorList>
            <person name="Chanderbali A."/>
            <person name="Dervinis C."/>
            <person name="Anghel I."/>
            <person name="Soltis D."/>
            <person name="Soltis P."/>
            <person name="Zapata F."/>
        </authorList>
    </citation>
    <scope>NUCLEOTIDE SEQUENCE</scope>
    <source>
        <strain evidence="9">UCBG64.0493</strain>
        <tissue evidence="9">Leaf</tissue>
    </source>
</reference>
<dbReference type="InterPro" id="IPR042086">
    <property type="entry name" value="MeTrfase_capping"/>
</dbReference>
<dbReference type="InterPro" id="IPR025724">
    <property type="entry name" value="GAG-pre-integrase_dom"/>
</dbReference>
<dbReference type="GO" id="GO:0008168">
    <property type="term" value="F:methyltransferase activity"/>
    <property type="evidence" value="ECO:0007669"/>
    <property type="project" value="UniProtKB-KW"/>
</dbReference>